<protein>
    <recommendedName>
        <fullName evidence="5">Lipoprotein</fullName>
    </recommendedName>
</protein>
<dbReference type="OrthoDB" id="9895336at2"/>
<evidence type="ECO:0008006" key="5">
    <source>
        <dbReference type="Google" id="ProtNLM"/>
    </source>
</evidence>
<evidence type="ECO:0000313" key="4">
    <source>
        <dbReference type="Proteomes" id="UP000028725"/>
    </source>
</evidence>
<keyword evidence="2" id="KW-0732">Signal</keyword>
<evidence type="ECO:0000313" key="3">
    <source>
        <dbReference type="EMBL" id="KFE65454.1"/>
    </source>
</evidence>
<feature type="compositionally biased region" description="Basic and acidic residues" evidence="1">
    <location>
        <begin position="69"/>
        <end position="78"/>
    </location>
</feature>
<feature type="signal peptide" evidence="2">
    <location>
        <begin position="1"/>
        <end position="21"/>
    </location>
</feature>
<dbReference type="Proteomes" id="UP000028725">
    <property type="component" value="Unassembled WGS sequence"/>
</dbReference>
<accession>A0A085WCP1</accession>
<sequence>MKWMGAWAALALCLAGCGESATNVDLDGVAHASVSYGDGMSFSTRYTFALSERVLLGKWSQNGPGPGYRSEEDSRSLSEAEAAQLQELVNAIHISEPSQSGQCWEDTASLSFQLTDTTGTERRYPTDPERQRCNNTKLFAEKDDVQAFLDGCRALLPEKEL</sequence>
<gene>
    <name evidence="3" type="ORF">DB31_1570</name>
</gene>
<feature type="chain" id="PRO_5001799635" description="Lipoprotein" evidence="2">
    <location>
        <begin position="22"/>
        <end position="161"/>
    </location>
</feature>
<name>A0A085WCP1_9BACT</name>
<feature type="region of interest" description="Disordered" evidence="1">
    <location>
        <begin position="60"/>
        <end position="80"/>
    </location>
</feature>
<dbReference type="EMBL" id="JMCB01000012">
    <property type="protein sequence ID" value="KFE65454.1"/>
    <property type="molecule type" value="Genomic_DNA"/>
</dbReference>
<evidence type="ECO:0000256" key="1">
    <source>
        <dbReference type="SAM" id="MobiDB-lite"/>
    </source>
</evidence>
<keyword evidence="4" id="KW-1185">Reference proteome</keyword>
<comment type="caution">
    <text evidence="3">The sequence shown here is derived from an EMBL/GenBank/DDBJ whole genome shotgun (WGS) entry which is preliminary data.</text>
</comment>
<evidence type="ECO:0000256" key="2">
    <source>
        <dbReference type="SAM" id="SignalP"/>
    </source>
</evidence>
<reference evidence="3 4" key="1">
    <citation type="submission" date="2014-04" db="EMBL/GenBank/DDBJ databases">
        <title>Genome assembly of Hyalangium minutum DSM 14724.</title>
        <authorList>
            <person name="Sharma G."/>
            <person name="Subramanian S."/>
        </authorList>
    </citation>
    <scope>NUCLEOTIDE SEQUENCE [LARGE SCALE GENOMIC DNA]</scope>
    <source>
        <strain evidence="3 4">DSM 14724</strain>
    </source>
</reference>
<proteinExistence type="predicted"/>
<dbReference type="RefSeq" id="WP_044193285.1">
    <property type="nucleotide sequence ID" value="NZ_JMCB01000012.1"/>
</dbReference>
<organism evidence="3 4">
    <name type="scientific">Hyalangium minutum</name>
    <dbReference type="NCBI Taxonomy" id="394096"/>
    <lineage>
        <taxon>Bacteria</taxon>
        <taxon>Pseudomonadati</taxon>
        <taxon>Myxococcota</taxon>
        <taxon>Myxococcia</taxon>
        <taxon>Myxococcales</taxon>
        <taxon>Cystobacterineae</taxon>
        <taxon>Archangiaceae</taxon>
        <taxon>Hyalangium</taxon>
    </lineage>
</organism>
<dbReference type="AlphaFoldDB" id="A0A085WCP1"/>